<comment type="caution">
    <text evidence="1">The sequence shown here is derived from an EMBL/GenBank/DDBJ whole genome shotgun (WGS) entry which is preliminary data.</text>
</comment>
<sequence length="115" mass="12446">MAGLCEGGNEPSGSLRAIYKHGSSSLQLLDDDDGSALSLVILCPLWQWSSSSGDLYCMAMMLQGVATNLHISLRGSRVEKCVSGADSLHRVTEVRLFVTVHVLCSLIRVIVRQID</sequence>
<protein>
    <submittedName>
        <fullName evidence="1">Uncharacterized protein</fullName>
    </submittedName>
</protein>
<gene>
    <name evidence="1" type="ORF">ANN_02228</name>
</gene>
<keyword evidence="2" id="KW-1185">Reference proteome</keyword>
<accession>A0ABQ8TY68</accession>
<dbReference type="Proteomes" id="UP001148838">
    <property type="component" value="Unassembled WGS sequence"/>
</dbReference>
<reference evidence="1 2" key="1">
    <citation type="journal article" date="2022" name="Allergy">
        <title>Genome assembly and annotation of Periplaneta americana reveal a comprehensive cockroach allergen profile.</title>
        <authorList>
            <person name="Wang L."/>
            <person name="Xiong Q."/>
            <person name="Saelim N."/>
            <person name="Wang L."/>
            <person name="Nong W."/>
            <person name="Wan A.T."/>
            <person name="Shi M."/>
            <person name="Liu X."/>
            <person name="Cao Q."/>
            <person name="Hui J.H.L."/>
            <person name="Sookrung N."/>
            <person name="Leung T.F."/>
            <person name="Tungtrongchitr A."/>
            <person name="Tsui S.K.W."/>
        </authorList>
    </citation>
    <scope>NUCLEOTIDE SEQUENCE [LARGE SCALE GENOMIC DNA]</scope>
    <source>
        <strain evidence="1">PWHHKU_190912</strain>
    </source>
</reference>
<dbReference type="EMBL" id="JAJSOF020000001">
    <property type="protein sequence ID" value="KAJ4450798.1"/>
    <property type="molecule type" value="Genomic_DNA"/>
</dbReference>
<proteinExistence type="predicted"/>
<evidence type="ECO:0000313" key="2">
    <source>
        <dbReference type="Proteomes" id="UP001148838"/>
    </source>
</evidence>
<name>A0ABQ8TY68_PERAM</name>
<evidence type="ECO:0000313" key="1">
    <source>
        <dbReference type="EMBL" id="KAJ4450798.1"/>
    </source>
</evidence>
<organism evidence="1 2">
    <name type="scientific">Periplaneta americana</name>
    <name type="common">American cockroach</name>
    <name type="synonym">Blatta americana</name>
    <dbReference type="NCBI Taxonomy" id="6978"/>
    <lineage>
        <taxon>Eukaryota</taxon>
        <taxon>Metazoa</taxon>
        <taxon>Ecdysozoa</taxon>
        <taxon>Arthropoda</taxon>
        <taxon>Hexapoda</taxon>
        <taxon>Insecta</taxon>
        <taxon>Pterygota</taxon>
        <taxon>Neoptera</taxon>
        <taxon>Polyneoptera</taxon>
        <taxon>Dictyoptera</taxon>
        <taxon>Blattodea</taxon>
        <taxon>Blattoidea</taxon>
        <taxon>Blattidae</taxon>
        <taxon>Blattinae</taxon>
        <taxon>Periplaneta</taxon>
    </lineage>
</organism>